<evidence type="ECO:0000313" key="3">
    <source>
        <dbReference type="Proteomes" id="UP000235649"/>
    </source>
</evidence>
<feature type="transmembrane region" description="Helical" evidence="1">
    <location>
        <begin position="51"/>
        <end position="72"/>
    </location>
</feature>
<feature type="transmembrane region" description="Helical" evidence="1">
    <location>
        <begin position="6"/>
        <end position="22"/>
    </location>
</feature>
<dbReference type="EMBL" id="NIPR01000001">
    <property type="protein sequence ID" value="PMD73830.1"/>
    <property type="molecule type" value="Genomic_DNA"/>
</dbReference>
<protein>
    <submittedName>
        <fullName evidence="2">Hydrophobic protein</fullName>
    </submittedName>
</protein>
<name>A0A2N7AXL6_9LACO</name>
<evidence type="ECO:0000256" key="1">
    <source>
        <dbReference type="SAM" id="Phobius"/>
    </source>
</evidence>
<keyword evidence="1" id="KW-0472">Membrane</keyword>
<dbReference type="AlphaFoldDB" id="A0A2N7AXL6"/>
<keyword evidence="1" id="KW-1133">Transmembrane helix</keyword>
<organism evidence="2 3">
    <name type="scientific">Companilactobacillus nuruki</name>
    <dbReference type="NCBI Taxonomy" id="1993540"/>
    <lineage>
        <taxon>Bacteria</taxon>
        <taxon>Bacillati</taxon>
        <taxon>Bacillota</taxon>
        <taxon>Bacilli</taxon>
        <taxon>Lactobacillales</taxon>
        <taxon>Lactobacillaceae</taxon>
        <taxon>Companilactobacillus</taxon>
    </lineage>
</organism>
<reference evidence="2 3" key="1">
    <citation type="submission" date="2017-05" db="EMBL/GenBank/DDBJ databases">
        <title>Lactobacillus nurukis nov., sp. nov., isolated from nuruk.</title>
        <authorList>
            <person name="Kim S.-J."/>
        </authorList>
    </citation>
    <scope>NUCLEOTIDE SEQUENCE [LARGE SCALE GENOMIC DNA]</scope>
    <source>
        <strain evidence="2 3">SYF10-1a</strain>
    </source>
</reference>
<dbReference type="Proteomes" id="UP000235649">
    <property type="component" value="Unassembled WGS sequence"/>
</dbReference>
<feature type="transmembrane region" description="Helical" evidence="1">
    <location>
        <begin position="29"/>
        <end position="45"/>
    </location>
</feature>
<sequence length="190" mass="21803">MSGLLILILGIFIFTRGLLRFKKVTRLEFFLIPLYSLVLAFFSIYESMPKLVDLIATIIVGIFAAIIQSMGAQIKRTEQRDKYQRPIVMLKKGWSYLFGWIIIFTYGISYALINGEKVDVLEEIGTEIMKDLFTFENFATVSSWNIYLLSGIASLCYLLILKMKEPLLLSAIAKRNKDKKTSIENGRKHN</sequence>
<comment type="caution">
    <text evidence="2">The sequence shown here is derived from an EMBL/GenBank/DDBJ whole genome shotgun (WGS) entry which is preliminary data.</text>
</comment>
<proteinExistence type="predicted"/>
<keyword evidence="3" id="KW-1185">Reference proteome</keyword>
<accession>A0A2N7AXL6</accession>
<feature type="transmembrane region" description="Helical" evidence="1">
    <location>
        <begin position="93"/>
        <end position="113"/>
    </location>
</feature>
<dbReference type="OrthoDB" id="2299756at2"/>
<keyword evidence="1" id="KW-0812">Transmembrane</keyword>
<dbReference type="RefSeq" id="WP_102194941.1">
    <property type="nucleotide sequence ID" value="NZ_NIPR01000001.1"/>
</dbReference>
<evidence type="ECO:0000313" key="2">
    <source>
        <dbReference type="EMBL" id="PMD73830.1"/>
    </source>
</evidence>
<feature type="transmembrane region" description="Helical" evidence="1">
    <location>
        <begin position="144"/>
        <end position="161"/>
    </location>
</feature>
<gene>
    <name evidence="2" type="ORF">CBP76_00355</name>
</gene>